<dbReference type="EMBL" id="DVJN01000127">
    <property type="protein sequence ID" value="HIS92655.1"/>
    <property type="molecule type" value="Genomic_DNA"/>
</dbReference>
<evidence type="ECO:0000313" key="2">
    <source>
        <dbReference type="EMBL" id="HIS92655.1"/>
    </source>
</evidence>
<dbReference type="InterPro" id="IPR018768">
    <property type="entry name" value="DUF2344"/>
</dbReference>
<evidence type="ECO:0000259" key="1">
    <source>
        <dbReference type="Pfam" id="PF10105"/>
    </source>
</evidence>
<comment type="caution">
    <text evidence="2">The sequence shown here is derived from an EMBL/GenBank/DDBJ whole genome shotgun (WGS) entry which is preliminary data.</text>
</comment>
<feature type="domain" description="DUF2344" evidence="1">
    <location>
        <begin position="2"/>
        <end position="177"/>
    </location>
</feature>
<reference evidence="2" key="2">
    <citation type="journal article" date="2021" name="PeerJ">
        <title>Extensive microbial diversity within the chicken gut microbiome revealed by metagenomics and culture.</title>
        <authorList>
            <person name="Gilroy R."/>
            <person name="Ravi A."/>
            <person name="Getino M."/>
            <person name="Pursley I."/>
            <person name="Horton D.L."/>
            <person name="Alikhan N.F."/>
            <person name="Baker D."/>
            <person name="Gharbi K."/>
            <person name="Hall N."/>
            <person name="Watson M."/>
            <person name="Adriaenssens E.M."/>
            <person name="Foster-Nyarko E."/>
            <person name="Jarju S."/>
            <person name="Secka A."/>
            <person name="Antonio M."/>
            <person name="Oren A."/>
            <person name="Chaudhuri R.R."/>
            <person name="La Ragione R."/>
            <person name="Hildebrand F."/>
            <person name="Pallen M.J."/>
        </authorList>
    </citation>
    <scope>NUCLEOTIDE SEQUENCE</scope>
    <source>
        <strain evidence="2">13766</strain>
    </source>
</reference>
<reference evidence="2" key="1">
    <citation type="submission" date="2020-10" db="EMBL/GenBank/DDBJ databases">
        <authorList>
            <person name="Gilroy R."/>
        </authorList>
    </citation>
    <scope>NUCLEOTIDE SEQUENCE</scope>
    <source>
        <strain evidence="2">13766</strain>
    </source>
</reference>
<dbReference type="Pfam" id="PF10105">
    <property type="entry name" value="DUF2344"/>
    <property type="match status" value="1"/>
</dbReference>
<dbReference type="AlphaFoldDB" id="A0A9D1G1A4"/>
<dbReference type="Proteomes" id="UP000824140">
    <property type="component" value="Unassembled WGS sequence"/>
</dbReference>
<sequence>MRVLYRFAKKERLRFVSHLDLQRFMQRALNRTGLKIAYSNGFNPHPILSFASALAIGWTSEYELFDVKLAEPIDRDTALAEMRQALPPDLPILDARLVDDRHPALMGRLVMADYDLGLADGVKALHEAADAYWAQETVLAMRKTKSGEKQTNIRPMSIFLEKKPSGFYARLMLTEQETLKPDLLLRTLAEIAGIELPPVRIHRLLLLGQDARGTAKPLLDL</sequence>
<evidence type="ECO:0000313" key="3">
    <source>
        <dbReference type="Proteomes" id="UP000824140"/>
    </source>
</evidence>
<name>A0A9D1G1A4_9FIRM</name>
<dbReference type="NCBIfam" id="TIGR03936">
    <property type="entry name" value="sam_1_link_chp"/>
    <property type="match status" value="1"/>
</dbReference>
<accession>A0A9D1G1A4</accession>
<proteinExistence type="predicted"/>
<gene>
    <name evidence="2" type="ORF">IAA84_06505</name>
</gene>
<organism evidence="2 3">
    <name type="scientific">Candidatus Alectryocaccomicrobium excrementavium</name>
    <dbReference type="NCBI Taxonomy" id="2840668"/>
    <lineage>
        <taxon>Bacteria</taxon>
        <taxon>Bacillati</taxon>
        <taxon>Bacillota</taxon>
        <taxon>Clostridia</taxon>
        <taxon>Candidatus Alectryocaccomicrobium</taxon>
    </lineage>
</organism>
<protein>
    <submittedName>
        <fullName evidence="2">DUF2344 domain-containing protein</fullName>
    </submittedName>
</protein>